<keyword evidence="3" id="KW-1185">Reference proteome</keyword>
<accession>A0ABD6AQK5</accession>
<organism evidence="2 3">
    <name type="scientific">Halomarina rubra</name>
    <dbReference type="NCBI Taxonomy" id="2071873"/>
    <lineage>
        <taxon>Archaea</taxon>
        <taxon>Methanobacteriati</taxon>
        <taxon>Methanobacteriota</taxon>
        <taxon>Stenosarchaea group</taxon>
        <taxon>Halobacteria</taxon>
        <taxon>Halobacteriales</taxon>
        <taxon>Natronomonadaceae</taxon>
        <taxon>Halomarina</taxon>
    </lineage>
</organism>
<keyword evidence="1" id="KW-1133">Transmembrane helix</keyword>
<dbReference type="RefSeq" id="WP_250871897.1">
    <property type="nucleotide sequence ID" value="NZ_JALXFV010000002.1"/>
</dbReference>
<feature type="transmembrane region" description="Helical" evidence="1">
    <location>
        <begin position="19"/>
        <end position="37"/>
    </location>
</feature>
<dbReference type="Proteomes" id="UP001597187">
    <property type="component" value="Unassembled WGS sequence"/>
</dbReference>
<dbReference type="AlphaFoldDB" id="A0ABD6AQK5"/>
<evidence type="ECO:0000256" key="1">
    <source>
        <dbReference type="SAM" id="Phobius"/>
    </source>
</evidence>
<evidence type="ECO:0000313" key="3">
    <source>
        <dbReference type="Proteomes" id="UP001597187"/>
    </source>
</evidence>
<dbReference type="EMBL" id="JBHUDC010000002">
    <property type="protein sequence ID" value="MFD1511914.1"/>
    <property type="molecule type" value="Genomic_DNA"/>
</dbReference>
<reference evidence="2 3" key="1">
    <citation type="journal article" date="2019" name="Int. J. Syst. Evol. Microbiol.">
        <title>The Global Catalogue of Microorganisms (GCM) 10K type strain sequencing project: providing services to taxonomists for standard genome sequencing and annotation.</title>
        <authorList>
            <consortium name="The Broad Institute Genomics Platform"/>
            <consortium name="The Broad Institute Genome Sequencing Center for Infectious Disease"/>
            <person name="Wu L."/>
            <person name="Ma J."/>
        </authorList>
    </citation>
    <scope>NUCLEOTIDE SEQUENCE [LARGE SCALE GENOMIC DNA]</scope>
    <source>
        <strain evidence="2 3">CGMCC 1.12563</strain>
    </source>
</reference>
<gene>
    <name evidence="2" type="ORF">ACFSBT_01305</name>
</gene>
<evidence type="ECO:0000313" key="2">
    <source>
        <dbReference type="EMBL" id="MFD1511914.1"/>
    </source>
</evidence>
<feature type="transmembrane region" description="Helical" evidence="1">
    <location>
        <begin position="43"/>
        <end position="64"/>
    </location>
</feature>
<keyword evidence="1" id="KW-0812">Transmembrane</keyword>
<proteinExistence type="predicted"/>
<keyword evidence="1" id="KW-0472">Membrane</keyword>
<comment type="caution">
    <text evidence="2">The sequence shown here is derived from an EMBL/GenBank/DDBJ whole genome shotgun (WGS) entry which is preliminary data.</text>
</comment>
<name>A0ABD6AQK5_9EURY</name>
<sequence>MNEEFWDTVCGLADIWRPLAILAFVIGLLSLATLPFLDRSSGTFVAAILTIVMAVVTLALFGMIRYQCQRR</sequence>
<protein>
    <submittedName>
        <fullName evidence="2">Uncharacterized protein</fullName>
    </submittedName>
</protein>